<accession>A0ABD2BCX6</accession>
<keyword evidence="2" id="KW-1185">Reference proteome</keyword>
<organism evidence="1 2">
    <name type="scientific">Vespula maculifrons</name>
    <name type="common">Eastern yellow jacket</name>
    <name type="synonym">Wasp</name>
    <dbReference type="NCBI Taxonomy" id="7453"/>
    <lineage>
        <taxon>Eukaryota</taxon>
        <taxon>Metazoa</taxon>
        <taxon>Ecdysozoa</taxon>
        <taxon>Arthropoda</taxon>
        <taxon>Hexapoda</taxon>
        <taxon>Insecta</taxon>
        <taxon>Pterygota</taxon>
        <taxon>Neoptera</taxon>
        <taxon>Endopterygota</taxon>
        <taxon>Hymenoptera</taxon>
        <taxon>Apocrita</taxon>
        <taxon>Aculeata</taxon>
        <taxon>Vespoidea</taxon>
        <taxon>Vespidae</taxon>
        <taxon>Vespinae</taxon>
        <taxon>Vespula</taxon>
    </lineage>
</organism>
<comment type="caution">
    <text evidence="1">The sequence shown here is derived from an EMBL/GenBank/DDBJ whole genome shotgun (WGS) entry which is preliminary data.</text>
</comment>
<reference evidence="1 2" key="1">
    <citation type="journal article" date="2024" name="Ann. Entomol. Soc. Am.">
        <title>Genomic analyses of the southern and eastern yellowjacket wasps (Hymenoptera: Vespidae) reveal evolutionary signatures of social life.</title>
        <authorList>
            <person name="Catto M.A."/>
            <person name="Caine P.B."/>
            <person name="Orr S.E."/>
            <person name="Hunt B.G."/>
            <person name="Goodisman M.A.D."/>
        </authorList>
    </citation>
    <scope>NUCLEOTIDE SEQUENCE [LARGE SCALE GENOMIC DNA]</scope>
    <source>
        <strain evidence="1">232</strain>
        <tissue evidence="1">Head and thorax</tissue>
    </source>
</reference>
<protein>
    <submittedName>
        <fullName evidence="1">Uncharacterized protein</fullName>
    </submittedName>
</protein>
<dbReference type="Proteomes" id="UP001607303">
    <property type="component" value="Unassembled WGS sequence"/>
</dbReference>
<evidence type="ECO:0000313" key="2">
    <source>
        <dbReference type="Proteomes" id="UP001607303"/>
    </source>
</evidence>
<name>A0ABD2BCX6_VESMC</name>
<dbReference type="EMBL" id="JAYRBN010000091">
    <property type="protein sequence ID" value="KAL2730544.1"/>
    <property type="molecule type" value="Genomic_DNA"/>
</dbReference>
<evidence type="ECO:0000313" key="1">
    <source>
        <dbReference type="EMBL" id="KAL2730544.1"/>
    </source>
</evidence>
<proteinExistence type="predicted"/>
<sequence>MAFEWLITITSLAMLPDYEEGSLRCCWFTDKPDLCLKRSSPDYDRYPDIRNYCTTTWGFMKKNGKVRRTLLGGKGSHATGMGNRITMLSNQKDNRYGEIEVEKWKSRMIADFKETIPSGIMTTITFSRLDARSFALLEKLLLDLSGFCETSLPVLRGFVEDKRVREMNKLLAEVSRNCEERLTQDESHFEEGKRRKRGRNCKVSRVRRAKLRTACTKLRGNASRLMGPASQGSRSDIS</sequence>
<gene>
    <name evidence="1" type="ORF">V1477_016355</name>
</gene>
<dbReference type="AlphaFoldDB" id="A0ABD2BCX6"/>